<dbReference type="PANTHER" id="PTHR43742:SF6">
    <property type="entry name" value="OXIDOREDUCTASE YYAE-RELATED"/>
    <property type="match status" value="1"/>
</dbReference>
<evidence type="ECO:0000313" key="6">
    <source>
        <dbReference type="EMBL" id="CAB5067898.1"/>
    </source>
</evidence>
<dbReference type="EMBL" id="CAFBQU010000072">
    <property type="protein sequence ID" value="CAB5067898.1"/>
    <property type="molecule type" value="Genomic_DNA"/>
</dbReference>
<dbReference type="AlphaFoldDB" id="A0A6J7UTY4"/>
<dbReference type="GO" id="GO:0051536">
    <property type="term" value="F:iron-sulfur cluster binding"/>
    <property type="evidence" value="ECO:0007669"/>
    <property type="project" value="UniProtKB-KW"/>
</dbReference>
<evidence type="ECO:0000256" key="1">
    <source>
        <dbReference type="ARBA" id="ARBA00010312"/>
    </source>
</evidence>
<dbReference type="InterPro" id="IPR006656">
    <property type="entry name" value="Mopterin_OxRdtase"/>
</dbReference>
<dbReference type="Gene3D" id="2.40.40.20">
    <property type="match status" value="1"/>
</dbReference>
<feature type="domain" description="4Fe-4S Mo/W bis-MGD-type" evidence="5">
    <location>
        <begin position="1"/>
        <end position="39"/>
    </location>
</feature>
<keyword evidence="3" id="KW-0408">Iron</keyword>
<accession>A0A6J7UTY4</accession>
<dbReference type="PANTHER" id="PTHR43742">
    <property type="entry name" value="TRIMETHYLAMINE-N-OXIDE REDUCTASE"/>
    <property type="match status" value="1"/>
</dbReference>
<dbReference type="GO" id="GO:0016491">
    <property type="term" value="F:oxidoreductase activity"/>
    <property type="evidence" value="ECO:0007669"/>
    <property type="project" value="InterPro"/>
</dbReference>
<comment type="similarity">
    <text evidence="1">Belongs to the prokaryotic molybdopterin-containing oxidoreductase family.</text>
</comment>
<dbReference type="GO" id="GO:0043546">
    <property type="term" value="F:molybdopterin cofactor binding"/>
    <property type="evidence" value="ECO:0007669"/>
    <property type="project" value="InterPro"/>
</dbReference>
<protein>
    <submittedName>
        <fullName evidence="6">Unannotated protein</fullName>
    </submittedName>
</protein>
<dbReference type="SUPFAM" id="SSF53706">
    <property type="entry name" value="Formate dehydrogenase/DMSO reductase, domains 1-3"/>
    <property type="match status" value="1"/>
</dbReference>
<dbReference type="InterPro" id="IPR009010">
    <property type="entry name" value="Asp_de-COase-like_dom_sf"/>
</dbReference>
<dbReference type="Gene3D" id="3.40.50.740">
    <property type="match status" value="1"/>
</dbReference>
<dbReference type="CDD" id="cd02766">
    <property type="entry name" value="MopB_3"/>
    <property type="match status" value="1"/>
</dbReference>
<dbReference type="PROSITE" id="PS51669">
    <property type="entry name" value="4FE4S_MOW_BIS_MGD"/>
    <property type="match status" value="1"/>
</dbReference>
<dbReference type="Pfam" id="PF00384">
    <property type="entry name" value="Molybdopterin"/>
    <property type="match status" value="1"/>
</dbReference>
<name>A0A6J7UTY4_9ZZZZ</name>
<dbReference type="SUPFAM" id="SSF50692">
    <property type="entry name" value="ADC-like"/>
    <property type="match status" value="1"/>
</dbReference>
<gene>
    <name evidence="6" type="ORF">UFOPK4347_01613</name>
</gene>
<dbReference type="Pfam" id="PF01568">
    <property type="entry name" value="Molydop_binding"/>
    <property type="match status" value="1"/>
</dbReference>
<sequence>MTVEGGVAVKMRGNPAHPYSLGELCPKVNHFVERVYSPQRITTPLVRTGAKGEGIFREATWSEALALVAQKTHEAINKHGGETVLPWSSAGNQGLLQMSSLDRRLFARMGSSQTVGALCGSVAKNGFMATTGSARSTNPMQIVDAQFIVLWGTNTRITNRHLWPFIEEARSKGAKVVVVDPIRTITADEADWFIQPFPGTDTALMLAMMHVIIRDELCDDEFVAQHTEGFEELAAEVASWTPERAAAECGVDAIDIETFAHEYATAQPAFIRTIIGAEHRENGAMLFRTMACLPTLTGSWKHRGGGLSRSVGSWFDDFVDDSVFDSEHLVQGKPRRALAFTQLGQVLTGTSLTPSISVLYVWNGNPVLTCPNSALTRQGLMREDLFTVVSEQFLTDTAKYADVIFPAAMQIEQRDVVPAWGHLYLGWNEAAIAPVGECVPNTELFRRLAHAMGYTEPELFESDDSLIASALRGVDIEQLQRDGFVPLPNIDEVLFSDGVFGTASGKAQLASKDLAARGLPSLPTYVQSSSRAGSAEFPLVMLTPKQHTRFLNTSYSHLPQHGPREEGPYVEMCASDAAVRGLENGAQARVVNERGEMLLPVKISTRLPEGVVAVPFGWWDISHTNSNNVNDLTSDAHTDWGGGVSFHDTLVQVISA</sequence>
<reference evidence="6" key="1">
    <citation type="submission" date="2020-05" db="EMBL/GenBank/DDBJ databases">
        <authorList>
            <person name="Chiriac C."/>
            <person name="Salcher M."/>
            <person name="Ghai R."/>
            <person name="Kavagutti S V."/>
        </authorList>
    </citation>
    <scope>NUCLEOTIDE SEQUENCE</scope>
</reference>
<dbReference type="InterPro" id="IPR006963">
    <property type="entry name" value="Mopterin_OxRdtase_4Fe-4S_dom"/>
</dbReference>
<evidence type="ECO:0000256" key="2">
    <source>
        <dbReference type="ARBA" id="ARBA00022723"/>
    </source>
</evidence>
<evidence type="ECO:0000259" key="5">
    <source>
        <dbReference type="PROSITE" id="PS51669"/>
    </source>
</evidence>
<dbReference type="GO" id="GO:0046872">
    <property type="term" value="F:metal ion binding"/>
    <property type="evidence" value="ECO:0007669"/>
    <property type="project" value="UniProtKB-KW"/>
</dbReference>
<dbReference type="Gene3D" id="3.30.2070.10">
    <property type="entry name" value="Formate dehydrogenase/DMSO reductase"/>
    <property type="match status" value="1"/>
</dbReference>
<dbReference type="InterPro" id="IPR050612">
    <property type="entry name" value="Prok_Mopterin_Oxidored"/>
</dbReference>
<organism evidence="6">
    <name type="scientific">freshwater metagenome</name>
    <dbReference type="NCBI Taxonomy" id="449393"/>
    <lineage>
        <taxon>unclassified sequences</taxon>
        <taxon>metagenomes</taxon>
        <taxon>ecological metagenomes</taxon>
    </lineage>
</organism>
<evidence type="ECO:0000256" key="3">
    <source>
        <dbReference type="ARBA" id="ARBA00023004"/>
    </source>
</evidence>
<keyword evidence="4" id="KW-0411">Iron-sulfur</keyword>
<proteinExistence type="inferred from homology"/>
<evidence type="ECO:0000256" key="4">
    <source>
        <dbReference type="ARBA" id="ARBA00023014"/>
    </source>
</evidence>
<keyword evidence="2" id="KW-0479">Metal-binding</keyword>
<dbReference type="InterPro" id="IPR006657">
    <property type="entry name" value="MoPterin_dinucl-bd_dom"/>
</dbReference>
<dbReference type="Gene3D" id="2.20.25.90">
    <property type="entry name" value="ADC-like domains"/>
    <property type="match status" value="1"/>
</dbReference>
<dbReference type="Gene3D" id="3.40.228.10">
    <property type="entry name" value="Dimethylsulfoxide Reductase, domain 2"/>
    <property type="match status" value="1"/>
</dbReference>